<evidence type="ECO:0000313" key="2">
    <source>
        <dbReference type="Proteomes" id="UP001310386"/>
    </source>
</evidence>
<gene>
    <name evidence="1" type="ORF">VF724_10220</name>
</gene>
<sequence length="104" mass="11306">MNRPRKLTLLYDAKCRLCTNTVEVLKGLRTGTELEMQPYQSADLRSLPPGLPLLELEAEIHVVDETGHVSKGADALMLVLVQAVRNARRGLPGGNLFGARRAGG</sequence>
<dbReference type="Pfam" id="PF04134">
    <property type="entry name" value="DCC1-like"/>
    <property type="match status" value="1"/>
</dbReference>
<name>A0ABU5ZHP6_9BACL</name>
<comment type="caution">
    <text evidence="1">The sequence shown here is derived from an EMBL/GenBank/DDBJ whole genome shotgun (WGS) entry which is preliminary data.</text>
</comment>
<keyword evidence="2" id="KW-1185">Reference proteome</keyword>
<dbReference type="Proteomes" id="UP001310386">
    <property type="component" value="Unassembled WGS sequence"/>
</dbReference>
<dbReference type="RefSeq" id="WP_371754157.1">
    <property type="nucleotide sequence ID" value="NZ_JAYJLD010000012.1"/>
</dbReference>
<organism evidence="1 2">
    <name type="scientific">Ferviditalea candida</name>
    <dbReference type="NCBI Taxonomy" id="3108399"/>
    <lineage>
        <taxon>Bacteria</taxon>
        <taxon>Bacillati</taxon>
        <taxon>Bacillota</taxon>
        <taxon>Bacilli</taxon>
        <taxon>Bacillales</taxon>
        <taxon>Paenibacillaceae</taxon>
        <taxon>Ferviditalea</taxon>
    </lineage>
</organism>
<protein>
    <submittedName>
        <fullName evidence="1">DCC1-like thiol-disulfide oxidoreductase family protein</fullName>
    </submittedName>
</protein>
<dbReference type="EMBL" id="JAYJLD010000012">
    <property type="protein sequence ID" value="MEB3102039.1"/>
    <property type="molecule type" value="Genomic_DNA"/>
</dbReference>
<proteinExistence type="predicted"/>
<reference evidence="1" key="1">
    <citation type="submission" date="2023-12" db="EMBL/GenBank/DDBJ databases">
        <title>Fervidustalea candida gen. nov., sp. nov., a novel member of the family Paenibacillaceae isolated from a geothermal area.</title>
        <authorList>
            <person name="Li W.-J."/>
            <person name="Jiao J.-Y."/>
            <person name="Chen Y."/>
        </authorList>
    </citation>
    <scope>NUCLEOTIDE SEQUENCE</scope>
    <source>
        <strain evidence="1">SYSU GA230002</strain>
    </source>
</reference>
<accession>A0ABU5ZHP6</accession>
<evidence type="ECO:0000313" key="1">
    <source>
        <dbReference type="EMBL" id="MEB3102039.1"/>
    </source>
</evidence>
<dbReference type="InterPro" id="IPR007263">
    <property type="entry name" value="DCC1-like"/>
</dbReference>